<dbReference type="SMART" id="SM00834">
    <property type="entry name" value="CxxC_CXXC_SSSS"/>
    <property type="match status" value="1"/>
</dbReference>
<protein>
    <submittedName>
        <fullName evidence="3">Putative FmdB family regulatory protein</fullName>
    </submittedName>
</protein>
<feature type="region of interest" description="Disordered" evidence="1">
    <location>
        <begin position="64"/>
        <end position="95"/>
    </location>
</feature>
<reference evidence="3 4" key="1">
    <citation type="submission" date="2020-08" db="EMBL/GenBank/DDBJ databases">
        <title>Genomic Encyclopedia of Type Strains, Phase IV (KMG-IV): sequencing the most valuable type-strain genomes for metagenomic binning, comparative biology and taxonomic classification.</title>
        <authorList>
            <person name="Goeker M."/>
        </authorList>
    </citation>
    <scope>NUCLEOTIDE SEQUENCE [LARGE SCALE GENOMIC DNA]</scope>
    <source>
        <strain evidence="3 4">YC6886</strain>
    </source>
</reference>
<dbReference type="Pfam" id="PF09723">
    <property type="entry name" value="Zn_ribbon_8"/>
    <property type="match status" value="1"/>
</dbReference>
<keyword evidence="4" id="KW-1185">Reference proteome</keyword>
<dbReference type="EMBL" id="JACHFD010000003">
    <property type="protein sequence ID" value="MBB5350557.1"/>
    <property type="molecule type" value="Genomic_DNA"/>
</dbReference>
<proteinExistence type="predicted"/>
<evidence type="ECO:0000256" key="1">
    <source>
        <dbReference type="SAM" id="MobiDB-lite"/>
    </source>
</evidence>
<sequence length="95" mass="10056">MPNYDYQCETCGHRFEVFQKMNDPKLESCPQEGCDGKVRRLLGTGSGLIFKGSGFYQTDYRSDSYKAGAKGDGKSDPKPATGGGHSCGGGCGCSA</sequence>
<evidence type="ECO:0000313" key="4">
    <source>
        <dbReference type="Proteomes" id="UP000557717"/>
    </source>
</evidence>
<dbReference type="AlphaFoldDB" id="A0A840UWM5"/>
<gene>
    <name evidence="3" type="ORF">HNR46_000785</name>
</gene>
<name>A0A840UWM5_9BACT</name>
<dbReference type="Proteomes" id="UP000557717">
    <property type="component" value="Unassembled WGS sequence"/>
</dbReference>
<dbReference type="PANTHER" id="PTHR34404">
    <property type="entry name" value="REGULATORY PROTEIN, FMDB FAMILY"/>
    <property type="match status" value="1"/>
</dbReference>
<evidence type="ECO:0000259" key="2">
    <source>
        <dbReference type="SMART" id="SM00834"/>
    </source>
</evidence>
<accession>A0A840UWM5</accession>
<feature type="compositionally biased region" description="Gly residues" evidence="1">
    <location>
        <begin position="81"/>
        <end position="95"/>
    </location>
</feature>
<evidence type="ECO:0000313" key="3">
    <source>
        <dbReference type="EMBL" id="MBB5350557.1"/>
    </source>
</evidence>
<dbReference type="RefSeq" id="WP_184015951.1">
    <property type="nucleotide sequence ID" value="NZ_JACHFD010000003.1"/>
</dbReference>
<feature type="domain" description="Putative regulatory protein FmdB zinc ribbon" evidence="2">
    <location>
        <begin position="1"/>
        <end position="43"/>
    </location>
</feature>
<dbReference type="PANTHER" id="PTHR34404:SF2">
    <property type="entry name" value="CONSERVED SERINE RICH PROTEIN"/>
    <property type="match status" value="1"/>
</dbReference>
<dbReference type="InterPro" id="IPR013429">
    <property type="entry name" value="Regulatory_FmdB_Zinc_ribbon"/>
</dbReference>
<comment type="caution">
    <text evidence="3">The sequence shown here is derived from an EMBL/GenBank/DDBJ whole genome shotgun (WGS) entry which is preliminary data.</text>
</comment>
<organism evidence="3 4">
    <name type="scientific">Haloferula luteola</name>
    <dbReference type="NCBI Taxonomy" id="595692"/>
    <lineage>
        <taxon>Bacteria</taxon>
        <taxon>Pseudomonadati</taxon>
        <taxon>Verrucomicrobiota</taxon>
        <taxon>Verrucomicrobiia</taxon>
        <taxon>Verrucomicrobiales</taxon>
        <taxon>Verrucomicrobiaceae</taxon>
        <taxon>Haloferula</taxon>
    </lineage>
</organism>
<dbReference type="NCBIfam" id="TIGR02605">
    <property type="entry name" value="CxxC_CxxC_SSSS"/>
    <property type="match status" value="1"/>
</dbReference>
<feature type="compositionally biased region" description="Basic and acidic residues" evidence="1">
    <location>
        <begin position="64"/>
        <end position="77"/>
    </location>
</feature>